<dbReference type="RefSeq" id="WP_394846927.1">
    <property type="nucleotide sequence ID" value="NZ_CP089982.1"/>
</dbReference>
<feature type="domain" description="SnoaL-like" evidence="1">
    <location>
        <begin position="15"/>
        <end position="110"/>
    </location>
</feature>
<evidence type="ECO:0000313" key="3">
    <source>
        <dbReference type="Proteomes" id="UP001379533"/>
    </source>
</evidence>
<organism evidence="2 3">
    <name type="scientific">Pendulispora brunnea</name>
    <dbReference type="NCBI Taxonomy" id="2905690"/>
    <lineage>
        <taxon>Bacteria</taxon>
        <taxon>Pseudomonadati</taxon>
        <taxon>Myxococcota</taxon>
        <taxon>Myxococcia</taxon>
        <taxon>Myxococcales</taxon>
        <taxon>Sorangiineae</taxon>
        <taxon>Pendulisporaceae</taxon>
        <taxon>Pendulispora</taxon>
    </lineage>
</organism>
<dbReference type="SUPFAM" id="SSF54427">
    <property type="entry name" value="NTF2-like"/>
    <property type="match status" value="1"/>
</dbReference>
<dbReference type="EMBL" id="CP089982">
    <property type="protein sequence ID" value="WXA96311.1"/>
    <property type="molecule type" value="Genomic_DNA"/>
</dbReference>
<dbReference type="InterPro" id="IPR032710">
    <property type="entry name" value="NTF2-like_dom_sf"/>
</dbReference>
<dbReference type="Pfam" id="PF12680">
    <property type="entry name" value="SnoaL_2"/>
    <property type="match status" value="1"/>
</dbReference>
<gene>
    <name evidence="2" type="ORF">LZC95_05600</name>
</gene>
<evidence type="ECO:0000259" key="1">
    <source>
        <dbReference type="Pfam" id="PF12680"/>
    </source>
</evidence>
<sequence>MTRAEQLVANAERWFNTRNLEAIMDGYTKDAEVEILADGISAIGVGLSEIRRLWRLAFDTFPQFTVAKKLISVDPDGAIVNEWQGQIDGTGCARGLDLFWLDGAGAITRHRVISFGQVVEYGTATSRLRFALLHPRHVLRALRAERQAP</sequence>
<protein>
    <submittedName>
        <fullName evidence="2">Nuclear transport factor 2 family protein</fullName>
    </submittedName>
</protein>
<evidence type="ECO:0000313" key="2">
    <source>
        <dbReference type="EMBL" id="WXA96311.1"/>
    </source>
</evidence>
<dbReference type="Gene3D" id="3.10.450.50">
    <property type="match status" value="1"/>
</dbReference>
<proteinExistence type="predicted"/>
<dbReference type="Proteomes" id="UP001379533">
    <property type="component" value="Chromosome"/>
</dbReference>
<accession>A0ABZ2KCG7</accession>
<dbReference type="InterPro" id="IPR037401">
    <property type="entry name" value="SnoaL-like"/>
</dbReference>
<reference evidence="2 3" key="1">
    <citation type="submission" date="2021-12" db="EMBL/GenBank/DDBJ databases">
        <title>Discovery of the Pendulisporaceae a myxobacterial family with distinct sporulation behavior and unique specialized metabolism.</title>
        <authorList>
            <person name="Garcia R."/>
            <person name="Popoff A."/>
            <person name="Bader C.D."/>
            <person name="Loehr J."/>
            <person name="Walesch S."/>
            <person name="Walt C."/>
            <person name="Boldt J."/>
            <person name="Bunk B."/>
            <person name="Haeckl F.J.F.P.J."/>
            <person name="Gunesch A.P."/>
            <person name="Birkelbach J."/>
            <person name="Nuebel U."/>
            <person name="Pietschmann T."/>
            <person name="Bach T."/>
            <person name="Mueller R."/>
        </authorList>
    </citation>
    <scope>NUCLEOTIDE SEQUENCE [LARGE SCALE GENOMIC DNA]</scope>
    <source>
        <strain evidence="2 3">MSr12523</strain>
    </source>
</reference>
<keyword evidence="3" id="KW-1185">Reference proteome</keyword>
<name>A0ABZ2KCG7_9BACT</name>